<evidence type="ECO:0000256" key="1">
    <source>
        <dbReference type="ARBA" id="ARBA00022833"/>
    </source>
</evidence>
<comment type="caution">
    <text evidence="3">The sequence shown here is derived from an EMBL/GenBank/DDBJ whole genome shotgun (WGS) entry which is preliminary data.</text>
</comment>
<reference evidence="3 4" key="1">
    <citation type="submission" date="2018-09" db="EMBL/GenBank/DDBJ databases">
        <title>Isolation, diversity and antifungal activity of actinobacteria from wheat.</title>
        <authorList>
            <person name="Han C."/>
        </authorList>
    </citation>
    <scope>NUCLEOTIDE SEQUENCE [LARGE SCALE GENOMIC DNA]</scope>
    <source>
        <strain evidence="3 4">NEAU-YY265</strain>
    </source>
</reference>
<dbReference type="GO" id="GO:0016137">
    <property type="term" value="P:glycoside metabolic process"/>
    <property type="evidence" value="ECO:0007669"/>
    <property type="project" value="UniProtKB-ARBA"/>
</dbReference>
<dbReference type="EMBL" id="QUAL01000190">
    <property type="protein sequence ID" value="RIQ18252.1"/>
    <property type="molecule type" value="Genomic_DNA"/>
</dbReference>
<evidence type="ECO:0000313" key="4">
    <source>
        <dbReference type="Proteomes" id="UP000284057"/>
    </source>
</evidence>
<organism evidence="3 4">
    <name type="scientific">Jiangella rhizosphaerae</name>
    <dbReference type="NCBI Taxonomy" id="2293569"/>
    <lineage>
        <taxon>Bacteria</taxon>
        <taxon>Bacillati</taxon>
        <taxon>Actinomycetota</taxon>
        <taxon>Actinomycetes</taxon>
        <taxon>Jiangellales</taxon>
        <taxon>Jiangellaceae</taxon>
        <taxon>Jiangella</taxon>
    </lineage>
</organism>
<accession>A0A418KL48</accession>
<dbReference type="InterPro" id="IPR024078">
    <property type="entry name" value="LmbE-like_dom_sf"/>
</dbReference>
<evidence type="ECO:0008006" key="5">
    <source>
        <dbReference type="Google" id="ProtNLM"/>
    </source>
</evidence>
<dbReference type="SUPFAM" id="SSF102588">
    <property type="entry name" value="LmbE-like"/>
    <property type="match status" value="1"/>
</dbReference>
<keyword evidence="1" id="KW-0862">Zinc</keyword>
<keyword evidence="4" id="KW-1185">Reference proteome</keyword>
<dbReference type="GO" id="GO:0016811">
    <property type="term" value="F:hydrolase activity, acting on carbon-nitrogen (but not peptide) bonds, in linear amides"/>
    <property type="evidence" value="ECO:0007669"/>
    <property type="project" value="TreeGrafter"/>
</dbReference>
<sequence>MRNHAKPVPAVRRLLVVCAHPYDATFALGGVIGAFADAGTSVHILCLTHGRGPDPSPRCRLDRARDLGRAVRRLGAEDVMLLDHSPGTLGTANLDELADEIQEAAAAADALLVVDATGRDAHPDHVRTMRAAYRAATATGTVLYAWTLRPAEPGVGRPVLVVDADRARQRAAIACHTGLPADDPLRSRWMRHQDPTERLVVLRAERMLAPANRPPAVGEEGDDHDDDTTTDHPAGARHRQEGAAAPHPVRARTA</sequence>
<dbReference type="Proteomes" id="UP000284057">
    <property type="component" value="Unassembled WGS sequence"/>
</dbReference>
<feature type="compositionally biased region" description="Acidic residues" evidence="2">
    <location>
        <begin position="219"/>
        <end position="228"/>
    </location>
</feature>
<name>A0A418KL48_9ACTN</name>
<protein>
    <recommendedName>
        <fullName evidence="5">PIG-L family deacetylase</fullName>
    </recommendedName>
</protein>
<evidence type="ECO:0000313" key="3">
    <source>
        <dbReference type="EMBL" id="RIQ18252.1"/>
    </source>
</evidence>
<dbReference type="AlphaFoldDB" id="A0A418KL48"/>
<dbReference type="PANTHER" id="PTHR12993:SF11">
    <property type="entry name" value="N-ACETYLGLUCOSAMINYL-PHOSPHATIDYLINOSITOL DE-N-ACETYLASE"/>
    <property type="match status" value="1"/>
</dbReference>
<dbReference type="PANTHER" id="PTHR12993">
    <property type="entry name" value="N-ACETYLGLUCOSAMINYL-PHOSPHATIDYLINOSITOL DE-N-ACETYLASE-RELATED"/>
    <property type="match status" value="1"/>
</dbReference>
<feature type="region of interest" description="Disordered" evidence="2">
    <location>
        <begin position="208"/>
        <end position="254"/>
    </location>
</feature>
<gene>
    <name evidence="3" type="ORF">DY240_21785</name>
</gene>
<proteinExistence type="predicted"/>
<evidence type="ECO:0000256" key="2">
    <source>
        <dbReference type="SAM" id="MobiDB-lite"/>
    </source>
</evidence>
<dbReference type="InterPro" id="IPR003737">
    <property type="entry name" value="GlcNAc_PI_deacetylase-related"/>
</dbReference>
<dbReference type="Pfam" id="PF02585">
    <property type="entry name" value="PIG-L"/>
    <property type="match status" value="1"/>
</dbReference>
<dbReference type="Gene3D" id="3.40.50.10320">
    <property type="entry name" value="LmbE-like"/>
    <property type="match status" value="1"/>
</dbReference>